<protein>
    <recommendedName>
        <fullName evidence="3">AP2 domain-containing protein</fullName>
    </recommendedName>
</protein>
<dbReference type="RefSeq" id="WP_187526888.1">
    <property type="nucleotide sequence ID" value="NZ_BAAACP010000007.1"/>
</dbReference>
<accession>A0ABN1M2V7</accession>
<reference evidence="1 2" key="1">
    <citation type="journal article" date="2019" name="Int. J. Syst. Evol. Microbiol.">
        <title>The Global Catalogue of Microorganisms (GCM) 10K type strain sequencing project: providing services to taxonomists for standard genome sequencing and annotation.</title>
        <authorList>
            <consortium name="The Broad Institute Genomics Platform"/>
            <consortium name="The Broad Institute Genome Sequencing Center for Infectious Disease"/>
            <person name="Wu L."/>
            <person name="Ma J."/>
        </authorList>
    </citation>
    <scope>NUCLEOTIDE SEQUENCE [LARGE SCALE GENOMIC DNA]</scope>
    <source>
        <strain evidence="1 2">JCM 6486</strain>
    </source>
</reference>
<gene>
    <name evidence="1" type="ORF">GCM10008917_13610</name>
</gene>
<sequence length="253" mass="30420">MNKRTDRIGEVRYNTYGSKMKIVDYVSVDKVKVYFEKYDYYTYATYHNFLKGLIKCPYNPVAYGVGYLGIGKYQSKIKGIPTNAYRCWYHMLERCYSKKYHKLYPTYTDCNVDSKWHNFQNFAKWYHENYYEFKDEKLHLDKDILSKGNKIYSEDTCVFVPQSINILFTKSNSIRGKYPIGVTYNKKKNKYISRISKFNTNKQLGMFNTIKDAFFCYKHEKELHIKYVADLYKHVIPTKLYTAMYKYQVEITD</sequence>
<keyword evidence="2" id="KW-1185">Reference proteome</keyword>
<evidence type="ECO:0000313" key="1">
    <source>
        <dbReference type="EMBL" id="GAA0863578.1"/>
    </source>
</evidence>
<dbReference type="Proteomes" id="UP001400965">
    <property type="component" value="Unassembled WGS sequence"/>
</dbReference>
<evidence type="ECO:0000313" key="2">
    <source>
        <dbReference type="Proteomes" id="UP001400965"/>
    </source>
</evidence>
<evidence type="ECO:0008006" key="3">
    <source>
        <dbReference type="Google" id="ProtNLM"/>
    </source>
</evidence>
<comment type="caution">
    <text evidence="1">The sequence shown here is derived from an EMBL/GenBank/DDBJ whole genome shotgun (WGS) entry which is preliminary data.</text>
</comment>
<name>A0ABN1M2V7_9FIRM</name>
<organism evidence="1 2">
    <name type="scientific">Paraclostridium tenue</name>
    <dbReference type="NCBI Taxonomy" id="1737"/>
    <lineage>
        <taxon>Bacteria</taxon>
        <taxon>Bacillati</taxon>
        <taxon>Bacillota</taxon>
        <taxon>Clostridia</taxon>
        <taxon>Peptostreptococcales</taxon>
        <taxon>Peptostreptococcaceae</taxon>
        <taxon>Paraclostridium</taxon>
    </lineage>
</organism>
<dbReference type="EMBL" id="BAAACP010000007">
    <property type="protein sequence ID" value="GAA0863578.1"/>
    <property type="molecule type" value="Genomic_DNA"/>
</dbReference>
<proteinExistence type="predicted"/>